<dbReference type="InterPro" id="IPR023049">
    <property type="entry name" value="GlgC_bac"/>
</dbReference>
<proteinExistence type="inferred from homology"/>
<dbReference type="InterPro" id="IPR011831">
    <property type="entry name" value="ADP-Glc_PPase"/>
</dbReference>
<evidence type="ECO:0000256" key="5">
    <source>
        <dbReference type="ARBA" id="ARBA00022741"/>
    </source>
</evidence>
<dbReference type="HAMAP" id="MF_00624">
    <property type="entry name" value="GlgC"/>
    <property type="match status" value="1"/>
</dbReference>
<evidence type="ECO:0000259" key="10">
    <source>
        <dbReference type="Pfam" id="PF00483"/>
    </source>
</evidence>
<dbReference type="EC" id="2.7.7.27" evidence="9"/>
<dbReference type="AlphaFoldDB" id="A0A8J7J056"/>
<protein>
    <recommendedName>
        <fullName evidence="9">Glucose-1-phosphate adenylyltransferase</fullName>
        <ecNumber evidence="9">2.7.7.27</ecNumber>
    </recommendedName>
    <alternativeName>
        <fullName evidence="9">ADP-glucose pyrophosphorylase</fullName>
        <shortName evidence="9">ADPGlc PPase</shortName>
    </alternativeName>
    <alternativeName>
        <fullName evidence="9">ADP-glucose synthase</fullName>
    </alternativeName>
</protein>
<comment type="catalytic activity">
    <reaction evidence="9">
        <text>alpha-D-glucose 1-phosphate + ATP + H(+) = ADP-alpha-D-glucose + diphosphate</text>
        <dbReference type="Rhea" id="RHEA:12120"/>
        <dbReference type="ChEBI" id="CHEBI:15378"/>
        <dbReference type="ChEBI" id="CHEBI:30616"/>
        <dbReference type="ChEBI" id="CHEBI:33019"/>
        <dbReference type="ChEBI" id="CHEBI:57498"/>
        <dbReference type="ChEBI" id="CHEBI:58601"/>
        <dbReference type="EC" id="2.7.7.27"/>
    </reaction>
</comment>
<evidence type="ECO:0000259" key="11">
    <source>
        <dbReference type="Pfam" id="PF24894"/>
    </source>
</evidence>
<dbReference type="RefSeq" id="WP_199384775.1">
    <property type="nucleotide sequence ID" value="NZ_JAEMHM010000011.1"/>
</dbReference>
<dbReference type="SUPFAM" id="SSF51161">
    <property type="entry name" value="Trimeric LpxA-like enzymes"/>
    <property type="match status" value="1"/>
</dbReference>
<dbReference type="InterPro" id="IPR011004">
    <property type="entry name" value="Trimer_LpxA-like_sf"/>
</dbReference>
<evidence type="ECO:0000313" key="12">
    <source>
        <dbReference type="EMBL" id="MBJ6725882.1"/>
    </source>
</evidence>
<dbReference type="NCBIfam" id="NF002023">
    <property type="entry name" value="PRK00844.1"/>
    <property type="match status" value="1"/>
</dbReference>
<keyword evidence="4 9" id="KW-0548">Nucleotidyltransferase</keyword>
<feature type="binding site" evidence="9">
    <location>
        <begin position="184"/>
        <end position="185"/>
    </location>
    <ligand>
        <name>alpha-D-glucose 1-phosphate</name>
        <dbReference type="ChEBI" id="CHEBI:58601"/>
    </ligand>
</feature>
<dbReference type="InterPro" id="IPR005836">
    <property type="entry name" value="ADP_Glu_pyroP_CS"/>
</dbReference>
<gene>
    <name evidence="9 12" type="primary">glgC</name>
    <name evidence="12" type="ORF">JFN93_14290</name>
</gene>
<sequence length="416" mass="46902">MYAMSNLGKNTIAMVLAGGKGERLSPLTIRRAKPSVMFGGKYKIIDFVLSNLFNSGIKKVYILTQYRAYSLSKHIRESWGKWTGLGEFFVAISPETNSECEEWFKGTADAILQYLRFVESTDADYVAIFGGDHIYKMDISQMIEVHRRNRADITIAALEVPVQEAKRFGVFTVDDDSRVIGFTEKPANPEPIPGRSTCFASMGNYIFSTKKLIEVLQNGKKKHEDLDFGKHVIPMMLESGDKVVAYNFNDNIIPGMKAEERGYWKDVGTIDSYYAANMDLIHVSPQLDLYNYKWPILTNQGNLPPAKTVFDEDDRRGQNIDSYVCAGCITSGGTVRRSILGPRCKVNSYSLVEDCILFENVNVGRHAKLKKVIVDKNIVIPEGTEIGYDHDEDRRRGFRVTESGIVVVSAQTRYEM</sequence>
<evidence type="ECO:0000256" key="6">
    <source>
        <dbReference type="ARBA" id="ARBA00022840"/>
    </source>
</evidence>
<dbReference type="Proteomes" id="UP000636888">
    <property type="component" value="Unassembled WGS sequence"/>
</dbReference>
<dbReference type="PANTHER" id="PTHR43523:SF2">
    <property type="entry name" value="GLUCOSE-1-PHOSPHATE ADENYLYLTRANSFERASE"/>
    <property type="match status" value="1"/>
</dbReference>
<dbReference type="CDD" id="cd04651">
    <property type="entry name" value="LbH_G1P_AT_C"/>
    <property type="match status" value="1"/>
</dbReference>
<feature type="site" description="Could play a key role in the communication between the regulatory and the substrate sites" evidence="9">
    <location>
        <position position="65"/>
    </location>
</feature>
<comment type="function">
    <text evidence="9">Involved in the biosynthesis of ADP-glucose, a building block required for the elongation reactions to produce glycogen. Catalyzes the reaction between ATP and alpha-D-glucose 1-phosphate (G1P) to produce pyrophosphate and ADP-Glc.</text>
</comment>
<dbReference type="GO" id="GO:0005524">
    <property type="term" value="F:ATP binding"/>
    <property type="evidence" value="ECO:0007669"/>
    <property type="project" value="UniProtKB-KW"/>
</dbReference>
<keyword evidence="13" id="KW-1185">Reference proteome</keyword>
<comment type="similarity">
    <text evidence="1 9">Belongs to the bacterial/plant glucose-1-phosphate adenylyltransferase family.</text>
</comment>
<dbReference type="PROSITE" id="PS00810">
    <property type="entry name" value="ADP_GLC_PYROPHOSPH_3"/>
    <property type="match status" value="1"/>
</dbReference>
<comment type="subunit">
    <text evidence="9">Homotetramer.</text>
</comment>
<keyword evidence="8 9" id="KW-0119">Carbohydrate metabolism</keyword>
<dbReference type="GO" id="GO:0008878">
    <property type="term" value="F:glucose-1-phosphate adenylyltransferase activity"/>
    <property type="evidence" value="ECO:0007669"/>
    <property type="project" value="UniProtKB-UniRule"/>
</dbReference>
<name>A0A8J7J056_9BACT</name>
<accession>A0A8J7J056</accession>
<dbReference type="Pfam" id="PF24894">
    <property type="entry name" value="Hexapep_GlmU"/>
    <property type="match status" value="1"/>
</dbReference>
<dbReference type="PANTHER" id="PTHR43523">
    <property type="entry name" value="GLUCOSE-1-PHOSPHATE ADENYLYLTRANSFERASE-RELATED"/>
    <property type="match status" value="1"/>
</dbReference>
<keyword evidence="6 9" id="KW-0067">ATP-binding</keyword>
<dbReference type="SUPFAM" id="SSF53448">
    <property type="entry name" value="Nucleotide-diphospho-sugar transferases"/>
    <property type="match status" value="1"/>
</dbReference>
<evidence type="ECO:0000256" key="1">
    <source>
        <dbReference type="ARBA" id="ARBA00010443"/>
    </source>
</evidence>
<reference evidence="12" key="1">
    <citation type="submission" date="2020-12" db="EMBL/GenBank/DDBJ databases">
        <title>Geomonas sp. Red875, isolated from river sediment.</title>
        <authorList>
            <person name="Xu Z."/>
            <person name="Zhang Z."/>
            <person name="Masuda Y."/>
            <person name="Itoh H."/>
            <person name="Senoo K."/>
        </authorList>
    </citation>
    <scope>NUCLEOTIDE SEQUENCE</scope>
    <source>
        <strain evidence="12">Red875</strain>
    </source>
</reference>
<dbReference type="Pfam" id="PF00483">
    <property type="entry name" value="NTP_transferase"/>
    <property type="match status" value="1"/>
</dbReference>
<keyword evidence="5 9" id="KW-0547">Nucleotide-binding</keyword>
<dbReference type="Gene3D" id="3.90.550.10">
    <property type="entry name" value="Spore Coat Polysaccharide Biosynthesis Protein SpsA, Chain A"/>
    <property type="match status" value="1"/>
</dbReference>
<evidence type="ECO:0000256" key="8">
    <source>
        <dbReference type="ARBA" id="ARBA00023277"/>
    </source>
</evidence>
<feature type="site" description="Could play a key role in the communication between the regulatory and the substrate sites" evidence="9">
    <location>
        <position position="103"/>
    </location>
</feature>
<feature type="domain" description="Nucleotidyl transferase" evidence="10">
    <location>
        <begin position="13"/>
        <end position="280"/>
    </location>
</feature>
<evidence type="ECO:0000256" key="3">
    <source>
        <dbReference type="ARBA" id="ARBA00022679"/>
    </source>
</evidence>
<dbReference type="CDD" id="cd02508">
    <property type="entry name" value="ADP_Glucose_PP"/>
    <property type="match status" value="1"/>
</dbReference>
<evidence type="ECO:0000313" key="13">
    <source>
        <dbReference type="Proteomes" id="UP000636888"/>
    </source>
</evidence>
<dbReference type="InterPro" id="IPR005835">
    <property type="entry name" value="NTP_transferase_dom"/>
</dbReference>
<evidence type="ECO:0000256" key="4">
    <source>
        <dbReference type="ARBA" id="ARBA00022695"/>
    </source>
</evidence>
<dbReference type="InterPro" id="IPR029044">
    <property type="entry name" value="Nucleotide-diphossugar_trans"/>
</dbReference>
<keyword evidence="2 9" id="KW-0321">Glycogen metabolism</keyword>
<organism evidence="12 13">
    <name type="scientific">Geomesophilobacter sediminis</name>
    <dbReference type="NCBI Taxonomy" id="2798584"/>
    <lineage>
        <taxon>Bacteria</taxon>
        <taxon>Pseudomonadati</taxon>
        <taxon>Thermodesulfobacteriota</taxon>
        <taxon>Desulfuromonadia</taxon>
        <taxon>Geobacterales</taxon>
        <taxon>Geobacteraceae</taxon>
        <taxon>Geomesophilobacter</taxon>
    </lineage>
</organism>
<dbReference type="Gene3D" id="2.160.10.10">
    <property type="entry name" value="Hexapeptide repeat proteins"/>
    <property type="match status" value="1"/>
</dbReference>
<dbReference type="UniPathway" id="UPA00164"/>
<dbReference type="InterPro" id="IPR056818">
    <property type="entry name" value="GlmU/GlgC-like_hexapep"/>
</dbReference>
<comment type="caution">
    <text evidence="12">The sequence shown here is derived from an EMBL/GenBank/DDBJ whole genome shotgun (WGS) entry which is preliminary data.</text>
</comment>
<feature type="binding site" evidence="9">
    <location>
        <position position="169"/>
    </location>
    <ligand>
        <name>alpha-D-glucose 1-phosphate</name>
        <dbReference type="ChEBI" id="CHEBI:58601"/>
    </ligand>
</feature>
<keyword evidence="3 9" id="KW-0808">Transferase</keyword>
<keyword evidence="7 9" id="KW-0320">Glycogen biosynthesis</keyword>
<dbReference type="PROSITE" id="PS00809">
    <property type="entry name" value="ADP_GLC_PYROPHOSPH_2"/>
    <property type="match status" value="1"/>
</dbReference>
<dbReference type="EMBL" id="JAEMHM010000011">
    <property type="protein sequence ID" value="MBJ6725882.1"/>
    <property type="molecule type" value="Genomic_DNA"/>
</dbReference>
<dbReference type="GO" id="GO:0005978">
    <property type="term" value="P:glycogen biosynthetic process"/>
    <property type="evidence" value="ECO:0007669"/>
    <property type="project" value="UniProtKB-UniRule"/>
</dbReference>
<evidence type="ECO:0000256" key="7">
    <source>
        <dbReference type="ARBA" id="ARBA00023056"/>
    </source>
</evidence>
<dbReference type="NCBIfam" id="TIGR02091">
    <property type="entry name" value="glgC"/>
    <property type="match status" value="1"/>
</dbReference>
<comment type="pathway">
    <text evidence="9">Glycan biosynthesis; glycogen biosynthesis.</text>
</comment>
<dbReference type="NCBIfam" id="NF001947">
    <property type="entry name" value="PRK00725.1"/>
    <property type="match status" value="1"/>
</dbReference>
<feature type="domain" description="Glucose-1-phosphate adenylyltransferase/Bifunctional protein GlmU-like C-terminal hexapeptide" evidence="11">
    <location>
        <begin position="304"/>
        <end position="408"/>
    </location>
</feature>
<feature type="binding site" evidence="9">
    <location>
        <position position="201"/>
    </location>
    <ligand>
        <name>alpha-D-glucose 1-phosphate</name>
        <dbReference type="ChEBI" id="CHEBI:58601"/>
    </ligand>
</feature>
<evidence type="ECO:0000256" key="2">
    <source>
        <dbReference type="ARBA" id="ARBA00022600"/>
    </source>
</evidence>
<comment type="caution">
    <text evidence="9">Lacks conserved residue(s) required for the propagation of feature annotation.</text>
</comment>
<evidence type="ECO:0000256" key="9">
    <source>
        <dbReference type="HAMAP-Rule" id="MF_00624"/>
    </source>
</evidence>